<reference evidence="2 3" key="1">
    <citation type="submission" date="2023-11" db="EMBL/GenBank/DDBJ databases">
        <title>Actinomadura monticuli sp. nov., isolated from volcanic ash.</title>
        <authorList>
            <person name="Lee S.D."/>
            <person name="Yang H."/>
            <person name="Kim I.S."/>
        </authorList>
    </citation>
    <scope>NUCLEOTIDE SEQUENCE [LARGE SCALE GENOMIC DNA]</scope>
    <source>
        <strain evidence="2 3">DLS-62</strain>
    </source>
</reference>
<keyword evidence="2" id="KW-0547">Nucleotide-binding</keyword>
<feature type="compositionally biased region" description="Polar residues" evidence="1">
    <location>
        <begin position="1"/>
        <end position="12"/>
    </location>
</feature>
<sequence length="90" mass="9472">MHPTGIHSSDTSGHLAPETLAVGRTHSTGYPTELLDLLPEQHSGGQIQRAALAAAVLPAPSVLVADEPAGSLDAETAYRVPYVRGFFQPR</sequence>
<dbReference type="EMBL" id="JAXCEI010000033">
    <property type="protein sequence ID" value="MFA1544534.1"/>
    <property type="molecule type" value="Genomic_DNA"/>
</dbReference>
<evidence type="ECO:0000256" key="1">
    <source>
        <dbReference type="SAM" id="MobiDB-lite"/>
    </source>
</evidence>
<feature type="region of interest" description="Disordered" evidence="1">
    <location>
        <begin position="1"/>
        <end position="26"/>
    </location>
</feature>
<keyword evidence="3" id="KW-1185">Reference proteome</keyword>
<dbReference type="Gene3D" id="3.40.50.300">
    <property type="entry name" value="P-loop containing nucleotide triphosphate hydrolases"/>
    <property type="match status" value="1"/>
</dbReference>
<evidence type="ECO:0000313" key="3">
    <source>
        <dbReference type="Proteomes" id="UP001569963"/>
    </source>
</evidence>
<gene>
    <name evidence="2" type="ORF">SM611_36900</name>
</gene>
<evidence type="ECO:0000313" key="2">
    <source>
        <dbReference type="EMBL" id="MFA1544534.1"/>
    </source>
</evidence>
<dbReference type="GO" id="GO:0005524">
    <property type="term" value="F:ATP binding"/>
    <property type="evidence" value="ECO:0007669"/>
    <property type="project" value="UniProtKB-KW"/>
</dbReference>
<dbReference type="Proteomes" id="UP001569963">
    <property type="component" value="Unassembled WGS sequence"/>
</dbReference>
<organism evidence="2 3">
    <name type="scientific">Actinomadura monticuli</name>
    <dbReference type="NCBI Taxonomy" id="3097367"/>
    <lineage>
        <taxon>Bacteria</taxon>
        <taxon>Bacillati</taxon>
        <taxon>Actinomycetota</taxon>
        <taxon>Actinomycetes</taxon>
        <taxon>Streptosporangiales</taxon>
        <taxon>Thermomonosporaceae</taxon>
        <taxon>Actinomadura</taxon>
    </lineage>
</organism>
<protein>
    <submittedName>
        <fullName evidence="2">ATP-binding cassette domain-containing protein</fullName>
    </submittedName>
</protein>
<dbReference type="InterPro" id="IPR027417">
    <property type="entry name" value="P-loop_NTPase"/>
</dbReference>
<proteinExistence type="predicted"/>
<dbReference type="SUPFAM" id="SSF52540">
    <property type="entry name" value="P-loop containing nucleoside triphosphate hydrolases"/>
    <property type="match status" value="1"/>
</dbReference>
<accession>A0ABV4QPR3</accession>
<comment type="caution">
    <text evidence="2">The sequence shown here is derived from an EMBL/GenBank/DDBJ whole genome shotgun (WGS) entry which is preliminary data.</text>
</comment>
<name>A0ABV4QPR3_9ACTN</name>
<keyword evidence="2" id="KW-0067">ATP-binding</keyword>